<dbReference type="Gramene" id="KCW69422">
    <property type="protein sequence ID" value="KCW69422"/>
    <property type="gene ID" value="EUGRSUZ_F02886"/>
</dbReference>
<organism evidence="1">
    <name type="scientific">Eucalyptus grandis</name>
    <name type="common">Flooded gum</name>
    <dbReference type="NCBI Taxonomy" id="71139"/>
    <lineage>
        <taxon>Eukaryota</taxon>
        <taxon>Viridiplantae</taxon>
        <taxon>Streptophyta</taxon>
        <taxon>Embryophyta</taxon>
        <taxon>Tracheophyta</taxon>
        <taxon>Spermatophyta</taxon>
        <taxon>Magnoliopsida</taxon>
        <taxon>eudicotyledons</taxon>
        <taxon>Gunneridae</taxon>
        <taxon>Pentapetalae</taxon>
        <taxon>rosids</taxon>
        <taxon>malvids</taxon>
        <taxon>Myrtales</taxon>
        <taxon>Myrtaceae</taxon>
        <taxon>Myrtoideae</taxon>
        <taxon>Eucalypteae</taxon>
        <taxon>Eucalyptus</taxon>
    </lineage>
</organism>
<reference evidence="1" key="1">
    <citation type="submission" date="2013-07" db="EMBL/GenBank/DDBJ databases">
        <title>The genome of Eucalyptus grandis.</title>
        <authorList>
            <person name="Schmutz J."/>
            <person name="Hayes R."/>
            <person name="Myburg A."/>
            <person name="Tuskan G."/>
            <person name="Grattapaglia D."/>
            <person name="Rokhsar D.S."/>
        </authorList>
    </citation>
    <scope>NUCLEOTIDE SEQUENCE</scope>
    <source>
        <tissue evidence="1">Leaf extractions</tissue>
    </source>
</reference>
<proteinExistence type="predicted"/>
<protein>
    <submittedName>
        <fullName evidence="1">Uncharacterized protein</fullName>
    </submittedName>
</protein>
<accession>A0A059BTL6</accession>
<evidence type="ECO:0000313" key="1">
    <source>
        <dbReference type="EMBL" id="KCW69422.1"/>
    </source>
</evidence>
<sequence>MSYHLMLLDHYGEEGSGLLPFSCWTCMAETWKTTRVHRRNLYSGAINMLFDGGEGDNILVDMSVDFKYLVLAMTS</sequence>
<name>A0A059BTL6_EUCGR</name>
<dbReference type="EMBL" id="KK198758">
    <property type="protein sequence ID" value="KCW69422.1"/>
    <property type="molecule type" value="Genomic_DNA"/>
</dbReference>
<gene>
    <name evidence="1" type="ORF">EUGRSUZ_F02886</name>
</gene>
<dbReference type="InParanoid" id="A0A059BTL6"/>
<dbReference type="AlphaFoldDB" id="A0A059BTL6"/>